<evidence type="ECO:0000256" key="1">
    <source>
        <dbReference type="SAM" id="MobiDB-lite"/>
    </source>
</evidence>
<feature type="compositionally biased region" description="Basic and acidic residues" evidence="1">
    <location>
        <begin position="52"/>
        <end position="67"/>
    </location>
</feature>
<evidence type="ECO:0000313" key="3">
    <source>
        <dbReference type="EMBL" id="GMR35496.1"/>
    </source>
</evidence>
<feature type="compositionally biased region" description="Acidic residues" evidence="1">
    <location>
        <begin position="1"/>
        <end position="15"/>
    </location>
</feature>
<keyword evidence="4" id="KW-1185">Reference proteome</keyword>
<protein>
    <recommendedName>
        <fullName evidence="2">WW domain-containing protein</fullName>
    </recommendedName>
</protein>
<dbReference type="Gene3D" id="3.30.160.20">
    <property type="match status" value="1"/>
</dbReference>
<name>A0AAN5CBT1_9BILA</name>
<feature type="region of interest" description="Disordered" evidence="1">
    <location>
        <begin position="1"/>
        <end position="105"/>
    </location>
</feature>
<dbReference type="Proteomes" id="UP001328107">
    <property type="component" value="Unassembled WGS sequence"/>
</dbReference>
<dbReference type="GO" id="GO:0042802">
    <property type="term" value="F:identical protein binding"/>
    <property type="evidence" value="ECO:0007669"/>
    <property type="project" value="InterPro"/>
</dbReference>
<dbReference type="GO" id="GO:0070878">
    <property type="term" value="F:primary miRNA binding"/>
    <property type="evidence" value="ECO:0007669"/>
    <property type="project" value="TreeGrafter"/>
</dbReference>
<reference evidence="4" key="1">
    <citation type="submission" date="2022-10" db="EMBL/GenBank/DDBJ databases">
        <title>Genome assembly of Pristionchus species.</title>
        <authorList>
            <person name="Yoshida K."/>
            <person name="Sommer R.J."/>
        </authorList>
    </citation>
    <scope>NUCLEOTIDE SEQUENCE [LARGE SCALE GENOMIC DNA]</scope>
    <source>
        <strain evidence="4">RS5460</strain>
    </source>
</reference>
<feature type="compositionally biased region" description="Acidic residues" evidence="1">
    <location>
        <begin position="30"/>
        <end position="51"/>
    </location>
</feature>
<dbReference type="GO" id="GO:0031053">
    <property type="term" value="P:primary miRNA processing"/>
    <property type="evidence" value="ECO:0007669"/>
    <property type="project" value="InterPro"/>
</dbReference>
<feature type="compositionally biased region" description="Polar residues" evidence="1">
    <location>
        <begin position="91"/>
        <end position="100"/>
    </location>
</feature>
<dbReference type="EMBL" id="BTRK01000002">
    <property type="protein sequence ID" value="GMR35496.1"/>
    <property type="molecule type" value="Genomic_DNA"/>
</dbReference>
<proteinExistence type="predicted"/>
<sequence length="531" mass="59541">QMDDDIGMDESISTEELEKRRLALKMELGSSDESEDEEEEEDDDGINDDSPSDDHHRECDNFEKEGFAQEEVQCPAKRSKLEDLSDDDDFSAQSSGSGPSNADADSDLLKRLPAFVKLLIDFHFKEKANTRVSTADFILPLPRGWVEEVHDSGVPIYMHLESKVATLSRPYGLKREEPLRRHSIPIGSIPCEQQRRMKELRQKSRITLPGTSSEISVPQVELKTMDQLREERLSPDELYEKARETFCIKEIMVSKFKSWKDIRAAKKKELMENSMKEESTVAFDGQTLIITFPAGGLAQGTKIKKIHMVGKTSVALLMEFVQKASIGVIDWQFANVKSAINPYSAICFLKTRKDKDERGEMEKADDGENKRGDACNMVLIGRGSGANKNASKLQAASAALKSLIPGINIDDQNKVCGKYTTEESMEAFDLLAVDDESITKHSKRAGKPLPYALLQECMRVNAAWGASKPEETSERIGHAKHELVMKVGRHEARMTCSSLKEGKQIAAQILLKKLYPMMKTWGSILRLFSSI</sequence>
<dbReference type="AlphaFoldDB" id="A0AAN5CBT1"/>
<dbReference type="GO" id="GO:0070877">
    <property type="term" value="C:microprocessor complex"/>
    <property type="evidence" value="ECO:0007669"/>
    <property type="project" value="InterPro"/>
</dbReference>
<dbReference type="PANTHER" id="PTHR13482">
    <property type="entry name" value="MICRORNA PROCESSOR COMPLEX SUBUNIT DGCR8"/>
    <property type="match status" value="1"/>
</dbReference>
<dbReference type="GO" id="GO:0020037">
    <property type="term" value="F:heme binding"/>
    <property type="evidence" value="ECO:0007669"/>
    <property type="project" value="InterPro"/>
</dbReference>
<dbReference type="GO" id="GO:0003725">
    <property type="term" value="F:double-stranded RNA binding"/>
    <property type="evidence" value="ECO:0007669"/>
    <property type="project" value="TreeGrafter"/>
</dbReference>
<evidence type="ECO:0000259" key="2">
    <source>
        <dbReference type="PROSITE" id="PS50020"/>
    </source>
</evidence>
<dbReference type="InterPro" id="IPR040375">
    <property type="entry name" value="DGCR8"/>
</dbReference>
<feature type="domain" description="WW" evidence="2">
    <location>
        <begin position="139"/>
        <end position="172"/>
    </location>
</feature>
<dbReference type="FunFam" id="3.30.160.20:FF:000021">
    <property type="entry name" value="Microprocessor complex subunit DGCR8"/>
    <property type="match status" value="1"/>
</dbReference>
<dbReference type="PANTHER" id="PTHR13482:SF3">
    <property type="entry name" value="MICROPROCESSOR COMPLEX SUBUNIT DGCR8"/>
    <property type="match status" value="1"/>
</dbReference>
<dbReference type="InterPro" id="IPR001202">
    <property type="entry name" value="WW_dom"/>
</dbReference>
<dbReference type="PROSITE" id="PS50020">
    <property type="entry name" value="WW_DOMAIN_2"/>
    <property type="match status" value="1"/>
</dbReference>
<accession>A0AAN5CBT1</accession>
<organism evidence="3 4">
    <name type="scientific">Pristionchus mayeri</name>
    <dbReference type="NCBI Taxonomy" id="1317129"/>
    <lineage>
        <taxon>Eukaryota</taxon>
        <taxon>Metazoa</taxon>
        <taxon>Ecdysozoa</taxon>
        <taxon>Nematoda</taxon>
        <taxon>Chromadorea</taxon>
        <taxon>Rhabditida</taxon>
        <taxon>Rhabditina</taxon>
        <taxon>Diplogasteromorpha</taxon>
        <taxon>Diplogasteroidea</taxon>
        <taxon>Neodiplogasteridae</taxon>
        <taxon>Pristionchus</taxon>
    </lineage>
</organism>
<comment type="caution">
    <text evidence="3">The sequence shown here is derived from an EMBL/GenBank/DDBJ whole genome shotgun (WGS) entry which is preliminary data.</text>
</comment>
<gene>
    <name evidence="3" type="ORF">PMAYCL1PPCAC_05691</name>
</gene>
<feature type="non-terminal residue" evidence="3">
    <location>
        <position position="1"/>
    </location>
</feature>
<dbReference type="Gene3D" id="2.20.70.10">
    <property type="match status" value="1"/>
</dbReference>
<evidence type="ECO:0000313" key="4">
    <source>
        <dbReference type="Proteomes" id="UP001328107"/>
    </source>
</evidence>
<dbReference type="CDD" id="cd19868">
    <property type="entry name" value="DSRM_DGCR8_rpt2"/>
    <property type="match status" value="1"/>
</dbReference>